<dbReference type="SUPFAM" id="SSF48498">
    <property type="entry name" value="Tetracyclin repressor-like, C-terminal domain"/>
    <property type="match status" value="1"/>
</dbReference>
<dbReference type="Proteomes" id="UP001217325">
    <property type="component" value="Unassembled WGS sequence"/>
</dbReference>
<evidence type="ECO:0000313" key="1">
    <source>
        <dbReference type="EMBL" id="MDE8649618.1"/>
    </source>
</evidence>
<name>A0AAW6LUP2_RHOSG</name>
<proteinExistence type="predicted"/>
<dbReference type="RefSeq" id="WP_232330108.1">
    <property type="nucleotide sequence ID" value="NZ_CP077418.1"/>
</dbReference>
<sequence>MFSSSERFFPGCRGRSRDVVAFAHWVDAISDIVETAITDGELTDTPTAHRLAWNPCAGTVGAANASATLREDIDLATCLEDVVTAQLRNAFTPA</sequence>
<accession>A0AAW6LUP2</accession>
<evidence type="ECO:0008006" key="3">
    <source>
        <dbReference type="Google" id="ProtNLM"/>
    </source>
</evidence>
<dbReference type="AlphaFoldDB" id="A0AAW6LUP2"/>
<organism evidence="1 2">
    <name type="scientific">Rhodococcus qingshengii</name>
    <dbReference type="NCBI Taxonomy" id="334542"/>
    <lineage>
        <taxon>Bacteria</taxon>
        <taxon>Bacillati</taxon>
        <taxon>Actinomycetota</taxon>
        <taxon>Actinomycetes</taxon>
        <taxon>Mycobacteriales</taxon>
        <taxon>Nocardiaceae</taxon>
        <taxon>Rhodococcus</taxon>
        <taxon>Rhodococcus erythropolis group</taxon>
    </lineage>
</organism>
<reference evidence="1" key="1">
    <citation type="submission" date="2023-02" db="EMBL/GenBank/DDBJ databases">
        <title>A novel hydrolase synthesized by Rhodococcus erythropolis HQ is responsible for the detoxification of Zearalenone.</title>
        <authorList>
            <person name="Hu J."/>
            <person name="Xu J."/>
        </authorList>
    </citation>
    <scope>NUCLEOTIDE SEQUENCE</scope>
    <source>
        <strain evidence="1">HQ</strain>
    </source>
</reference>
<gene>
    <name evidence="1" type="ORF">PXH69_32085</name>
</gene>
<comment type="caution">
    <text evidence="1">The sequence shown here is derived from an EMBL/GenBank/DDBJ whole genome shotgun (WGS) entry which is preliminary data.</text>
</comment>
<evidence type="ECO:0000313" key="2">
    <source>
        <dbReference type="Proteomes" id="UP001217325"/>
    </source>
</evidence>
<dbReference type="EMBL" id="JARDXE010000030">
    <property type="protein sequence ID" value="MDE8649618.1"/>
    <property type="molecule type" value="Genomic_DNA"/>
</dbReference>
<dbReference type="InterPro" id="IPR036271">
    <property type="entry name" value="Tet_transcr_reg_TetR-rel_C_sf"/>
</dbReference>
<protein>
    <recommendedName>
        <fullName evidence="3">TetR family transcriptional regulator</fullName>
    </recommendedName>
</protein>